<protein>
    <recommendedName>
        <fullName evidence="3">S-locus receptor kinase C-terminal domain-containing protein</fullName>
    </recommendedName>
</protein>
<dbReference type="PANTHER" id="PTHR27006">
    <property type="entry name" value="PROMASTIGOTE SURFACE ANTIGEN PROTEIN PSA"/>
    <property type="match status" value="1"/>
</dbReference>
<evidence type="ECO:0000313" key="2">
    <source>
        <dbReference type="Proteomes" id="UP001642487"/>
    </source>
</evidence>
<accession>A0ABP0XQJ2</accession>
<evidence type="ECO:0008006" key="3">
    <source>
        <dbReference type="Google" id="ProtNLM"/>
    </source>
</evidence>
<organism evidence="1 2">
    <name type="scientific">Citrullus colocynthis</name>
    <name type="common">colocynth</name>
    <dbReference type="NCBI Taxonomy" id="252529"/>
    <lineage>
        <taxon>Eukaryota</taxon>
        <taxon>Viridiplantae</taxon>
        <taxon>Streptophyta</taxon>
        <taxon>Embryophyta</taxon>
        <taxon>Tracheophyta</taxon>
        <taxon>Spermatophyta</taxon>
        <taxon>Magnoliopsida</taxon>
        <taxon>eudicotyledons</taxon>
        <taxon>Gunneridae</taxon>
        <taxon>Pentapetalae</taxon>
        <taxon>rosids</taxon>
        <taxon>fabids</taxon>
        <taxon>Cucurbitales</taxon>
        <taxon>Cucurbitaceae</taxon>
        <taxon>Benincaseae</taxon>
        <taxon>Citrullus</taxon>
    </lineage>
</organism>
<dbReference type="PANTHER" id="PTHR27006:SF586">
    <property type="entry name" value="CYSTEINE-RICH RECEPTOR-LIKE PROTEIN KINASE 10"/>
    <property type="match status" value="1"/>
</dbReference>
<name>A0ABP0XQJ2_9ROSI</name>
<keyword evidence="2" id="KW-1185">Reference proteome</keyword>
<gene>
    <name evidence="1" type="ORF">CITCOLO1_LOCUS2051</name>
</gene>
<sequence>MNLIGYAWEVWVNGRGEELIDPTLCNSDQKPKALRCIHVSLLCVQQIPTDRPTMLDVYFMIQNDSTNFHCQNNLRFSSPRTPNWKW</sequence>
<dbReference type="Gene3D" id="1.10.510.10">
    <property type="entry name" value="Transferase(Phosphotransferase) domain 1"/>
    <property type="match status" value="1"/>
</dbReference>
<proteinExistence type="predicted"/>
<dbReference type="EMBL" id="OZ021735">
    <property type="protein sequence ID" value="CAK9310428.1"/>
    <property type="molecule type" value="Genomic_DNA"/>
</dbReference>
<evidence type="ECO:0000313" key="1">
    <source>
        <dbReference type="EMBL" id="CAK9310428.1"/>
    </source>
</evidence>
<dbReference type="Proteomes" id="UP001642487">
    <property type="component" value="Chromosome 1"/>
</dbReference>
<reference evidence="1 2" key="1">
    <citation type="submission" date="2024-03" db="EMBL/GenBank/DDBJ databases">
        <authorList>
            <person name="Gkanogiannis A."/>
            <person name="Becerra Lopez-Lavalle L."/>
        </authorList>
    </citation>
    <scope>NUCLEOTIDE SEQUENCE [LARGE SCALE GENOMIC DNA]</scope>
</reference>